<feature type="domain" description="ABC3 transporter permease C-terminal" evidence="8">
    <location>
        <begin position="762"/>
        <end position="871"/>
    </location>
</feature>
<keyword evidence="11" id="KW-1185">Reference proteome</keyword>
<dbReference type="Pfam" id="PF12704">
    <property type="entry name" value="MacB_PCD"/>
    <property type="match status" value="1"/>
</dbReference>
<feature type="transmembrane region" description="Helical" evidence="7">
    <location>
        <begin position="406"/>
        <end position="430"/>
    </location>
</feature>
<dbReference type="GO" id="GO:0005886">
    <property type="term" value="C:plasma membrane"/>
    <property type="evidence" value="ECO:0007669"/>
    <property type="project" value="UniProtKB-SubCell"/>
</dbReference>
<dbReference type="EMBL" id="AZGA01000088">
    <property type="protein sequence ID" value="KRM30601.1"/>
    <property type="molecule type" value="Genomic_DNA"/>
</dbReference>
<dbReference type="STRING" id="1423734.FC83_GL001737"/>
<feature type="transmembrane region" description="Helical" evidence="7">
    <location>
        <begin position="20"/>
        <end position="38"/>
    </location>
</feature>
<organism evidence="10 11">
    <name type="scientific">Agrilactobacillus composti DSM 18527 = JCM 14202</name>
    <dbReference type="NCBI Taxonomy" id="1423734"/>
    <lineage>
        <taxon>Bacteria</taxon>
        <taxon>Bacillati</taxon>
        <taxon>Bacillota</taxon>
        <taxon>Bacilli</taxon>
        <taxon>Lactobacillales</taxon>
        <taxon>Lactobacillaceae</taxon>
        <taxon>Agrilactobacillus</taxon>
    </lineage>
</organism>
<keyword evidence="2" id="KW-1003">Cell membrane</keyword>
<feature type="domain" description="MacB-like periplasmic core" evidence="9">
    <location>
        <begin position="528"/>
        <end position="731"/>
    </location>
</feature>
<accession>A0A0R1XS67</accession>
<feature type="domain" description="ABC3 transporter permease C-terminal" evidence="8">
    <location>
        <begin position="361"/>
        <end position="479"/>
    </location>
</feature>
<evidence type="ECO:0000313" key="11">
    <source>
        <dbReference type="Proteomes" id="UP000051236"/>
    </source>
</evidence>
<evidence type="ECO:0000313" key="10">
    <source>
        <dbReference type="EMBL" id="KRM30601.1"/>
    </source>
</evidence>
<feature type="transmembrane region" description="Helical" evidence="7">
    <location>
        <begin position="362"/>
        <end position="382"/>
    </location>
</feature>
<dbReference type="Proteomes" id="UP000051236">
    <property type="component" value="Unassembled WGS sequence"/>
</dbReference>
<dbReference type="RefSeq" id="WP_057003033.1">
    <property type="nucleotide sequence ID" value="NZ_AZGA01000088.1"/>
</dbReference>
<dbReference type="PANTHER" id="PTHR30287:SF1">
    <property type="entry name" value="INNER MEMBRANE PROTEIN"/>
    <property type="match status" value="1"/>
</dbReference>
<dbReference type="AlphaFoldDB" id="A0A0R1XS67"/>
<feature type="coiled-coil region" evidence="6">
    <location>
        <begin position="264"/>
        <end position="324"/>
    </location>
</feature>
<gene>
    <name evidence="10" type="ORF">FC83_GL001737</name>
</gene>
<evidence type="ECO:0000256" key="6">
    <source>
        <dbReference type="SAM" id="Coils"/>
    </source>
</evidence>
<feature type="transmembrane region" description="Helical" evidence="7">
    <location>
        <begin position="854"/>
        <end position="872"/>
    </location>
</feature>
<evidence type="ECO:0000256" key="2">
    <source>
        <dbReference type="ARBA" id="ARBA00022475"/>
    </source>
</evidence>
<dbReference type="InterPro" id="IPR003838">
    <property type="entry name" value="ABC3_permease_C"/>
</dbReference>
<sequence>MKTLNKNIRREFSHSLPRFLSVTALLTLGVFVLIGLNVTGSNMRQTAEARYHQENLADAQVTTPLNLNQGDRRTITNLKHVAKAEFGNSTDVLLKNSNHALRIESLPQTISKTTLVSGKQPQNAGEIVLNNRLKGQYQIGDQIHLATAKTAGTYNLKQKTYRISGFVKSTEFIKTDNIGNTSAGSGQLYGFGFVKAGAFKANTQNLARLTFNNVSGQAYSAEYEDQITKNVDALQPVLNRRNHQRIQALNKTLTTQITTGTADVQAGRQQVQTAQGQLDTLKQQLGSQGAPAQLAQLNAQQAQIDGQRTQLNRAQTQIDTAKATKGQLADVNLLIQSRNDFNDGYNQFGEDSQRIDALGKSFPILFFLIAILVSFTTMQRMVEEKRIEMGTLRALGYTKGEVMREVLLYSAGTAVLGTVFGSGLGLVLLPKVIFQAYAANFDFTQVQLAWHPWLIVLSLVIALASTALAAWLAARAALKEITAQLMLPKPPSSGSRIFLERIGFIWHHLSFSKKVTARNLFRYKSRMFMTIVGIAGATAILITGFGIRDSLNGIIDHQFKEIVHYDAIAVYNNKATDTQVKRVTDFITNDPHVKKDATAAFSQVYTTNGNTKENIQVLVPKNTATLKNYIELQDSKTNAKLSLNSQGAIISEKLAKTHHVQKGDYLTVHLADGTTRRVKIKAITKMYVGHYLYMNASYYQQVFHQAPSYNAQLITLTSHGQAQVNQFAADFSRLNASVQVVQAAESKRTVTKILSNLNNLVIVIILSASLLSFVVLYTLTNVNVSERMRELSTLKVLGFYPKEVLMYIYRETNILTGVGIATGLAAGWGFHAYIMSVLPPENTMTAPGVTWANLLISIILTILFSLIVMFMMNRKIQSVDMLEALKSVD</sequence>
<feature type="transmembrane region" description="Helical" evidence="7">
    <location>
        <begin position="450"/>
        <end position="474"/>
    </location>
</feature>
<comment type="subcellular location">
    <subcellularLocation>
        <location evidence="1">Cell membrane</location>
        <topology evidence="1">Multi-pass membrane protein</topology>
    </subcellularLocation>
</comment>
<evidence type="ECO:0000259" key="9">
    <source>
        <dbReference type="Pfam" id="PF12704"/>
    </source>
</evidence>
<evidence type="ECO:0000259" key="8">
    <source>
        <dbReference type="Pfam" id="PF02687"/>
    </source>
</evidence>
<evidence type="ECO:0000256" key="3">
    <source>
        <dbReference type="ARBA" id="ARBA00022692"/>
    </source>
</evidence>
<dbReference type="PATRIC" id="fig|1423734.3.peg.1756"/>
<dbReference type="InterPro" id="IPR025857">
    <property type="entry name" value="MacB_PCD"/>
</dbReference>
<evidence type="ECO:0000256" key="5">
    <source>
        <dbReference type="ARBA" id="ARBA00023136"/>
    </source>
</evidence>
<dbReference type="InterPro" id="IPR038766">
    <property type="entry name" value="Membrane_comp_ABC_pdt"/>
</dbReference>
<name>A0A0R1XS67_9LACO</name>
<feature type="transmembrane region" description="Helical" evidence="7">
    <location>
        <begin position="527"/>
        <end position="547"/>
    </location>
</feature>
<keyword evidence="6" id="KW-0175">Coiled coil</keyword>
<feature type="transmembrane region" description="Helical" evidence="7">
    <location>
        <begin position="814"/>
        <end position="834"/>
    </location>
</feature>
<proteinExistence type="predicted"/>
<protein>
    <submittedName>
        <fullName evidence="10">ABC transporter permease</fullName>
    </submittedName>
</protein>
<evidence type="ECO:0000256" key="7">
    <source>
        <dbReference type="SAM" id="Phobius"/>
    </source>
</evidence>
<evidence type="ECO:0000256" key="4">
    <source>
        <dbReference type="ARBA" id="ARBA00022989"/>
    </source>
</evidence>
<feature type="transmembrane region" description="Helical" evidence="7">
    <location>
        <begin position="760"/>
        <end position="779"/>
    </location>
</feature>
<dbReference type="Pfam" id="PF02687">
    <property type="entry name" value="FtsX"/>
    <property type="match status" value="2"/>
</dbReference>
<reference evidence="10 11" key="1">
    <citation type="journal article" date="2015" name="Genome Announc.">
        <title>Expanding the biotechnology potential of lactobacilli through comparative genomics of 213 strains and associated genera.</title>
        <authorList>
            <person name="Sun Z."/>
            <person name="Harris H.M."/>
            <person name="McCann A."/>
            <person name="Guo C."/>
            <person name="Argimon S."/>
            <person name="Zhang W."/>
            <person name="Yang X."/>
            <person name="Jeffery I.B."/>
            <person name="Cooney J.C."/>
            <person name="Kagawa T.F."/>
            <person name="Liu W."/>
            <person name="Song Y."/>
            <person name="Salvetti E."/>
            <person name="Wrobel A."/>
            <person name="Rasinkangas P."/>
            <person name="Parkhill J."/>
            <person name="Rea M.C."/>
            <person name="O'Sullivan O."/>
            <person name="Ritari J."/>
            <person name="Douillard F.P."/>
            <person name="Paul Ross R."/>
            <person name="Yang R."/>
            <person name="Briner A.E."/>
            <person name="Felis G.E."/>
            <person name="de Vos W.M."/>
            <person name="Barrangou R."/>
            <person name="Klaenhammer T.R."/>
            <person name="Caufield P.W."/>
            <person name="Cui Y."/>
            <person name="Zhang H."/>
            <person name="O'Toole P.W."/>
        </authorList>
    </citation>
    <scope>NUCLEOTIDE SEQUENCE [LARGE SCALE GENOMIC DNA]</scope>
    <source>
        <strain evidence="10 11">DSM 18527</strain>
    </source>
</reference>
<keyword evidence="3 7" id="KW-0812">Transmembrane</keyword>
<comment type="caution">
    <text evidence="10">The sequence shown here is derived from an EMBL/GenBank/DDBJ whole genome shotgun (WGS) entry which is preliminary data.</text>
</comment>
<evidence type="ECO:0000256" key="1">
    <source>
        <dbReference type="ARBA" id="ARBA00004651"/>
    </source>
</evidence>
<dbReference type="eggNOG" id="COG0577">
    <property type="taxonomic scope" value="Bacteria"/>
</dbReference>
<dbReference type="PANTHER" id="PTHR30287">
    <property type="entry name" value="MEMBRANE COMPONENT OF PREDICTED ABC SUPERFAMILY METABOLITE UPTAKE TRANSPORTER"/>
    <property type="match status" value="1"/>
</dbReference>
<keyword evidence="4 7" id="KW-1133">Transmembrane helix</keyword>
<keyword evidence="5 7" id="KW-0472">Membrane</keyword>